<reference evidence="21 23" key="3">
    <citation type="submission" date="2020-12" db="EMBL/GenBank/DDBJ databases">
        <title>Enhanced detection system for hospital associated transmission using whole genome sequencing surveillance.</title>
        <authorList>
            <person name="Harrison L.H."/>
            <person name="Van Tyne D."/>
            <person name="Marsh J.W."/>
            <person name="Griffith M.P."/>
            <person name="Snyder D.J."/>
            <person name="Cooper V.S."/>
            <person name="Mustapha M."/>
        </authorList>
    </citation>
    <scope>NUCLEOTIDE SEQUENCE [LARGE SCALE GENOMIC DNA]</scope>
    <source>
        <strain evidence="21 23">PR00195</strain>
    </source>
</reference>
<dbReference type="GO" id="GO:0046872">
    <property type="term" value="F:metal ion binding"/>
    <property type="evidence" value="ECO:0007669"/>
    <property type="project" value="UniProtKB-KW"/>
</dbReference>
<feature type="site" description="Influences the redox potential of the prosthetic heme and FAD groups" evidence="17">
    <location>
        <position position="386"/>
    </location>
</feature>
<dbReference type="Pfam" id="PF00042">
    <property type="entry name" value="Globin"/>
    <property type="match status" value="1"/>
</dbReference>
<comment type="cofactor">
    <cofactor evidence="17">
        <name>heme b</name>
        <dbReference type="ChEBI" id="CHEBI:60344"/>
    </cofactor>
    <text evidence="17">Binds 1 heme b (iron(II)-protoporphyrin IX) group per subunit.</text>
</comment>
<evidence type="ECO:0000256" key="15">
    <source>
        <dbReference type="ARBA" id="ARBA00048649"/>
    </source>
</evidence>
<dbReference type="GO" id="GO:0008941">
    <property type="term" value="F:nitric oxide dioxygenase NAD(P)H activity"/>
    <property type="evidence" value="ECO:0007669"/>
    <property type="project" value="UniProtKB-UniRule"/>
</dbReference>
<keyword evidence="4 17" id="KW-0216">Detoxification</keyword>
<dbReference type="InterPro" id="IPR001709">
    <property type="entry name" value="Flavoprot_Pyr_Nucl_cyt_Rdtase"/>
</dbReference>
<dbReference type="AlphaFoldDB" id="A0A0G4Q506"/>
<evidence type="ECO:0000256" key="12">
    <source>
        <dbReference type="ARBA" id="ARBA00023004"/>
    </source>
</evidence>
<evidence type="ECO:0000313" key="20">
    <source>
        <dbReference type="EMBL" id="CRL60681.1"/>
    </source>
</evidence>
<dbReference type="InterPro" id="IPR008333">
    <property type="entry name" value="Cbr1-like_FAD-bd_dom"/>
</dbReference>
<evidence type="ECO:0000256" key="16">
    <source>
        <dbReference type="ARBA" id="ARBA00049433"/>
    </source>
</evidence>
<dbReference type="Proteomes" id="UP000183920">
    <property type="component" value="Unassembled WGS sequence"/>
</dbReference>
<dbReference type="FunFam" id="2.40.30.10:FF:000034">
    <property type="entry name" value="Flavohemoprotein"/>
    <property type="match status" value="1"/>
</dbReference>
<dbReference type="InterPro" id="IPR017938">
    <property type="entry name" value="Riboflavin_synthase-like_b-brl"/>
</dbReference>
<dbReference type="GO" id="GO:0009636">
    <property type="term" value="P:response to toxic substance"/>
    <property type="evidence" value="ECO:0007669"/>
    <property type="project" value="UniProtKB-KW"/>
</dbReference>
<dbReference type="FunFam" id="1.10.490.10:FF:000003">
    <property type="entry name" value="Flavohemoprotein"/>
    <property type="match status" value="1"/>
</dbReference>
<keyword evidence="9 17" id="KW-0274">FAD</keyword>
<comment type="similarity">
    <text evidence="1 17">In the C-terminal section; belongs to the flavoprotein pyridine nucleotide cytochrome reductase family.</text>
</comment>
<feature type="active site" description="Charge relay system" evidence="17">
    <location>
        <position position="95"/>
    </location>
</feature>
<dbReference type="PRINTS" id="PR00371">
    <property type="entry name" value="FPNCR"/>
</dbReference>
<dbReference type="InterPro" id="IPR009050">
    <property type="entry name" value="Globin-like_sf"/>
</dbReference>
<feature type="binding site" evidence="17">
    <location>
        <begin position="387"/>
        <end position="390"/>
    </location>
    <ligand>
        <name>FAD</name>
        <dbReference type="ChEBI" id="CHEBI:57692"/>
    </ligand>
</feature>
<dbReference type="PRINTS" id="PR00410">
    <property type="entry name" value="PHEHYDRXLASE"/>
</dbReference>
<dbReference type="NCBIfam" id="NF009805">
    <property type="entry name" value="PRK13289.1"/>
    <property type="match status" value="1"/>
</dbReference>
<comment type="similarity">
    <text evidence="2 17">Belongs to the globin family. Two-domain flavohemoproteins subfamily.</text>
</comment>
<dbReference type="InterPro" id="IPR023950">
    <property type="entry name" value="Hmp"/>
</dbReference>
<evidence type="ECO:0000256" key="5">
    <source>
        <dbReference type="ARBA" id="ARBA00022617"/>
    </source>
</evidence>
<feature type="binding site" evidence="17">
    <location>
        <position position="188"/>
    </location>
    <ligand>
        <name>FAD</name>
        <dbReference type="ChEBI" id="CHEBI:57692"/>
    </ligand>
</feature>
<evidence type="ECO:0000256" key="8">
    <source>
        <dbReference type="ARBA" id="ARBA00022723"/>
    </source>
</evidence>
<accession>A0A0G4Q506</accession>
<proteinExistence type="inferred from homology"/>
<keyword evidence="23" id="KW-1185">Reference proteome</keyword>
<evidence type="ECO:0000256" key="7">
    <source>
        <dbReference type="ARBA" id="ARBA00022630"/>
    </source>
</evidence>
<feature type="binding site" evidence="17">
    <location>
        <begin position="204"/>
        <end position="207"/>
    </location>
    <ligand>
        <name>FAD</name>
        <dbReference type="ChEBI" id="CHEBI:57692"/>
    </ligand>
</feature>
<evidence type="ECO:0000259" key="18">
    <source>
        <dbReference type="PROSITE" id="PS01033"/>
    </source>
</evidence>
<reference evidence="20" key="1">
    <citation type="submission" date="2015-06" db="EMBL/GenBank/DDBJ databases">
        <authorList>
            <person name="Urmite Genomes Urmite Genomes"/>
        </authorList>
    </citation>
    <scope>NUCLEOTIDE SEQUENCE [LARGE SCALE GENOMIC DNA]</scope>
    <source>
        <strain evidence="20">CSUR P1867</strain>
    </source>
</reference>
<dbReference type="SUPFAM" id="SSF63380">
    <property type="entry name" value="Riboflavin synthase domain-like"/>
    <property type="match status" value="1"/>
</dbReference>
<dbReference type="Gene3D" id="2.40.30.10">
    <property type="entry name" value="Translation factors"/>
    <property type="match status" value="1"/>
</dbReference>
<dbReference type="InterPro" id="IPR000971">
    <property type="entry name" value="Globin"/>
</dbReference>
<feature type="domain" description="Globin" evidence="18">
    <location>
        <begin position="1"/>
        <end position="136"/>
    </location>
</feature>
<evidence type="ECO:0000256" key="11">
    <source>
        <dbReference type="ARBA" id="ARBA00023002"/>
    </source>
</evidence>
<evidence type="ECO:0000256" key="6">
    <source>
        <dbReference type="ARBA" id="ARBA00022621"/>
    </source>
</evidence>
<keyword evidence="13 17" id="KW-0520">NAD</keyword>
<dbReference type="InterPro" id="IPR001433">
    <property type="entry name" value="OxRdtase_FAD/NAD-bd"/>
</dbReference>
<evidence type="ECO:0000256" key="4">
    <source>
        <dbReference type="ARBA" id="ARBA00022575"/>
    </source>
</evidence>
<dbReference type="Pfam" id="PF00175">
    <property type="entry name" value="NAD_binding_1"/>
    <property type="match status" value="1"/>
</dbReference>
<evidence type="ECO:0000256" key="2">
    <source>
        <dbReference type="ARBA" id="ARBA00008414"/>
    </source>
</evidence>
<dbReference type="Gene3D" id="1.10.490.10">
    <property type="entry name" value="Globins"/>
    <property type="match status" value="1"/>
</dbReference>
<dbReference type="GO" id="GO:0020037">
    <property type="term" value="F:heme binding"/>
    <property type="evidence" value="ECO:0007669"/>
    <property type="project" value="InterPro"/>
</dbReference>
<evidence type="ECO:0000256" key="17">
    <source>
        <dbReference type="HAMAP-Rule" id="MF_01252"/>
    </source>
</evidence>
<dbReference type="RefSeq" id="WP_072063247.1">
    <property type="nucleotide sequence ID" value="NZ_CAXOSF010000002.1"/>
</dbReference>
<feature type="site" description="Involved in heme-bound ligand stabilization and O-O bond activation" evidence="17">
    <location>
        <position position="29"/>
    </location>
</feature>
<reference evidence="22" key="2">
    <citation type="submission" date="2015-06" db="EMBL/GenBank/DDBJ databases">
        <authorList>
            <person name="Urmite Genomes"/>
        </authorList>
    </citation>
    <scope>NUCLEOTIDE SEQUENCE [LARGE SCALE GENOMIC DNA]</scope>
    <source>
        <strain evidence="22">CSUR P1867</strain>
    </source>
</reference>
<dbReference type="FunFam" id="3.40.50.80:FF:000010">
    <property type="entry name" value="Flavohemoprotein"/>
    <property type="match status" value="1"/>
</dbReference>
<dbReference type="PROSITE" id="PS51384">
    <property type="entry name" value="FAD_FR"/>
    <property type="match status" value="1"/>
</dbReference>
<evidence type="ECO:0000313" key="21">
    <source>
        <dbReference type="EMBL" id="MBJ2117069.1"/>
    </source>
</evidence>
<keyword evidence="10 17" id="KW-0521">NADP</keyword>
<keyword evidence="6 17" id="KW-0561">Oxygen transport</keyword>
<dbReference type="SUPFAM" id="SSF52343">
    <property type="entry name" value="Ferredoxin reductase-like, C-terminal NADP-linked domain"/>
    <property type="match status" value="1"/>
</dbReference>
<dbReference type="HAMAP" id="MF_01252">
    <property type="entry name" value="Hmp"/>
    <property type="match status" value="1"/>
</dbReference>
<organism evidence="20 22">
    <name type="scientific">Proteus penneri</name>
    <dbReference type="NCBI Taxonomy" id="102862"/>
    <lineage>
        <taxon>Bacteria</taxon>
        <taxon>Pseudomonadati</taxon>
        <taxon>Pseudomonadota</taxon>
        <taxon>Gammaproteobacteria</taxon>
        <taxon>Enterobacterales</taxon>
        <taxon>Morganellaceae</taxon>
        <taxon>Proteus</taxon>
    </lineage>
</organism>
<evidence type="ECO:0000256" key="3">
    <source>
        <dbReference type="ARBA" id="ARBA00022448"/>
    </source>
</evidence>
<keyword evidence="8 17" id="KW-0479">Metal-binding</keyword>
<sequence>MLDAQTIASIKSTIPLIAKTGPALTAHFYDRMFSRHPELKDIFTMSHQNSGAQREALFNAICAYATNIENLTTILPAVEKIAQKHASLNILPEHYPIVGENLLATIDEMFSPGQEVLDAWGAAYQVLADVFIKREEQIYQQKEQTNGGWRGLRNFKVKHKVKQSDVITSFELAPEDGLDITPYQAGQYLSLYIRDERLENQEIRQYSLTQSSNNKTYRIAVKREEKGILSNFLHDHIQEGDILQVAAPGGDFYLDVSPTTPVTLISAGVGLTPMLSMLHTLSTHQANINWLHAAEHGGVHAFKDEVNQVGNQLSHYQQAIWYRTPRAEDVQNKDYQFKGLMILKQVEDWLAIPDMHFYFCGPLPFMQSVAKQLIELGINSEKLHYECFGPHAVITQDLQ</sequence>
<feature type="region of interest" description="Reductase" evidence="17">
    <location>
        <begin position="147"/>
        <end position="399"/>
    </location>
</feature>
<keyword evidence="11 17" id="KW-0560">Oxidoreductase</keyword>
<evidence type="ECO:0000259" key="19">
    <source>
        <dbReference type="PROSITE" id="PS51384"/>
    </source>
</evidence>
<feature type="domain" description="FAD-binding FR-type" evidence="19">
    <location>
        <begin position="150"/>
        <end position="255"/>
    </location>
</feature>
<comment type="domain">
    <text evidence="17">Consists of two distinct domains; an N-terminal heme-containing oxygen-binding domain and a C-terminal reductase domain with binding sites for FAD and NAD(P)H.</text>
</comment>
<keyword evidence="5 17" id="KW-0349">Heme</keyword>
<dbReference type="GO" id="GO:0046210">
    <property type="term" value="P:nitric oxide catabolic process"/>
    <property type="evidence" value="ECO:0007669"/>
    <property type="project" value="TreeGrafter"/>
</dbReference>
<dbReference type="Gene3D" id="3.40.50.80">
    <property type="entry name" value="Nucleotide-binding domain of ferredoxin-NADP reductase (FNR) module"/>
    <property type="match status" value="1"/>
</dbReference>
<keyword evidence="3 17" id="KW-0813">Transport</keyword>
<dbReference type="Pfam" id="PF00970">
    <property type="entry name" value="FAD_binding_6"/>
    <property type="match status" value="1"/>
</dbReference>
<dbReference type="Proteomes" id="UP000619976">
    <property type="component" value="Unassembled WGS sequence"/>
</dbReference>
<evidence type="ECO:0000313" key="23">
    <source>
        <dbReference type="Proteomes" id="UP000619976"/>
    </source>
</evidence>
<feature type="active site" description="Charge relay system" evidence="17">
    <location>
        <position position="135"/>
    </location>
</feature>
<evidence type="ECO:0000313" key="22">
    <source>
        <dbReference type="Proteomes" id="UP000183920"/>
    </source>
</evidence>
<dbReference type="EC" id="1.14.12.17" evidence="17"/>
<comment type="catalytic activity">
    <reaction evidence="16 17">
        <text>2 nitric oxide + NADPH + 2 O2 = 2 nitrate + NADP(+) + H(+)</text>
        <dbReference type="Rhea" id="RHEA:19465"/>
        <dbReference type="ChEBI" id="CHEBI:15378"/>
        <dbReference type="ChEBI" id="CHEBI:15379"/>
        <dbReference type="ChEBI" id="CHEBI:16480"/>
        <dbReference type="ChEBI" id="CHEBI:17632"/>
        <dbReference type="ChEBI" id="CHEBI:57783"/>
        <dbReference type="ChEBI" id="CHEBI:58349"/>
        <dbReference type="EC" id="1.14.12.17"/>
    </reaction>
</comment>
<dbReference type="PANTHER" id="PTHR43396:SF3">
    <property type="entry name" value="FLAVOHEMOPROTEIN"/>
    <property type="match status" value="1"/>
</dbReference>
<dbReference type="GO" id="GO:0019825">
    <property type="term" value="F:oxygen binding"/>
    <property type="evidence" value="ECO:0007669"/>
    <property type="project" value="InterPro"/>
</dbReference>
<dbReference type="GO" id="GO:0071500">
    <property type="term" value="P:cellular response to nitrosative stress"/>
    <property type="evidence" value="ECO:0007669"/>
    <property type="project" value="TreeGrafter"/>
</dbReference>
<evidence type="ECO:0000256" key="14">
    <source>
        <dbReference type="ARBA" id="ARBA00025094"/>
    </source>
</evidence>
<dbReference type="SUPFAM" id="SSF46458">
    <property type="entry name" value="Globin-like"/>
    <property type="match status" value="1"/>
</dbReference>
<gene>
    <name evidence="17 20" type="primary">hmp</name>
    <name evidence="21" type="synonym">hmpA</name>
    <name evidence="20" type="ORF">BN1804_01082</name>
    <name evidence="21" type="ORF">JFQ69_05270</name>
</gene>
<protein>
    <recommendedName>
        <fullName evidence="17">Flavohemoprotein</fullName>
    </recommendedName>
    <alternativeName>
        <fullName evidence="17">Flavohemoglobin</fullName>
    </alternativeName>
    <alternativeName>
        <fullName evidence="17">Hemoglobin-like protein</fullName>
    </alternativeName>
    <alternativeName>
        <fullName evidence="17">Nitric oxide dioxygenase</fullName>
        <shortName evidence="17">NO oxygenase</shortName>
        <shortName evidence="17">NOD</shortName>
        <ecNumber evidence="17">1.14.12.17</ecNumber>
    </alternativeName>
</protein>
<dbReference type="InterPro" id="IPR039261">
    <property type="entry name" value="FNR_nucleotide-bd"/>
</dbReference>
<dbReference type="GO" id="GO:0071949">
    <property type="term" value="F:FAD binding"/>
    <property type="evidence" value="ECO:0007669"/>
    <property type="project" value="InterPro"/>
</dbReference>
<feature type="binding site" description="proximal binding residue" evidence="17">
    <location>
        <position position="85"/>
    </location>
    <ligand>
        <name>heme b</name>
        <dbReference type="ChEBI" id="CHEBI:60344"/>
    </ligand>
    <ligandPart>
        <name>Fe</name>
        <dbReference type="ChEBI" id="CHEBI:18248"/>
    </ligandPart>
</feature>
<dbReference type="GO" id="GO:0005344">
    <property type="term" value="F:oxygen carrier activity"/>
    <property type="evidence" value="ECO:0007669"/>
    <property type="project" value="UniProtKB-UniRule"/>
</dbReference>
<dbReference type="CDD" id="cd14776">
    <property type="entry name" value="HmpEc-globin-like"/>
    <property type="match status" value="1"/>
</dbReference>
<evidence type="ECO:0000256" key="13">
    <source>
        <dbReference type="ARBA" id="ARBA00023027"/>
    </source>
</evidence>
<comment type="function">
    <text evidence="14 17">Is involved in NO detoxification in an aerobic process, termed nitric oxide dioxygenase (NOD) reaction that utilizes O(2) and NAD(P)H to convert NO to nitrate, which protects the bacterium from various noxious nitrogen compounds. Therefore, plays a central role in the inducible response to nitrosative stress.</text>
</comment>
<name>A0A0G4Q506_9GAMM</name>
<feature type="binding site" evidence="17">
    <location>
        <begin position="268"/>
        <end position="273"/>
    </location>
    <ligand>
        <name>NADP(+)</name>
        <dbReference type="ChEBI" id="CHEBI:58349"/>
    </ligand>
</feature>
<dbReference type="InterPro" id="IPR017927">
    <property type="entry name" value="FAD-bd_FR_type"/>
</dbReference>
<evidence type="ECO:0000256" key="9">
    <source>
        <dbReference type="ARBA" id="ARBA00022827"/>
    </source>
</evidence>
<dbReference type="PROSITE" id="PS01033">
    <property type="entry name" value="GLOBIN"/>
    <property type="match status" value="1"/>
</dbReference>
<dbReference type="PANTHER" id="PTHR43396">
    <property type="entry name" value="FLAVOHEMOPROTEIN"/>
    <property type="match status" value="1"/>
</dbReference>
<evidence type="ECO:0000256" key="10">
    <source>
        <dbReference type="ARBA" id="ARBA00022857"/>
    </source>
</evidence>
<comment type="catalytic activity">
    <reaction evidence="15 17">
        <text>2 nitric oxide + NADH + 2 O2 = 2 nitrate + NAD(+) + H(+)</text>
        <dbReference type="Rhea" id="RHEA:19469"/>
        <dbReference type="ChEBI" id="CHEBI:15378"/>
        <dbReference type="ChEBI" id="CHEBI:15379"/>
        <dbReference type="ChEBI" id="CHEBI:16480"/>
        <dbReference type="ChEBI" id="CHEBI:17632"/>
        <dbReference type="ChEBI" id="CHEBI:57540"/>
        <dbReference type="ChEBI" id="CHEBI:57945"/>
        <dbReference type="EC" id="1.14.12.17"/>
    </reaction>
</comment>
<dbReference type="EMBL" id="CVRY01000002">
    <property type="protein sequence ID" value="CRL60681.1"/>
    <property type="molecule type" value="Genomic_DNA"/>
</dbReference>
<accession>A0A379ENX2</accession>
<feature type="site" description="Influences the redox potential of the prosthetic heme and FAD groups" evidence="17">
    <location>
        <position position="84"/>
    </location>
</feature>
<comment type="cofactor">
    <cofactor evidence="17">
        <name>FAD</name>
        <dbReference type="ChEBI" id="CHEBI:57692"/>
    </cofactor>
    <text evidence="17">Binds 1 FAD per subunit.</text>
</comment>
<keyword evidence="12 17" id="KW-0408">Iron</keyword>
<dbReference type="InterPro" id="IPR012292">
    <property type="entry name" value="Globin/Proto"/>
</dbReference>
<dbReference type="EMBL" id="JAEKCB010000002">
    <property type="protein sequence ID" value="MBJ2117069.1"/>
    <property type="molecule type" value="Genomic_DNA"/>
</dbReference>
<dbReference type="CDD" id="cd06184">
    <property type="entry name" value="flavohem_like_fad_nad_binding"/>
    <property type="match status" value="1"/>
</dbReference>
<keyword evidence="7 17" id="KW-0285">Flavoprotein</keyword>
<evidence type="ECO:0000256" key="1">
    <source>
        <dbReference type="ARBA" id="ARBA00006401"/>
    </source>
</evidence>